<name>A0A0F0L1N5_9MICO</name>
<dbReference type="RefSeq" id="WP_045252572.1">
    <property type="nucleotide sequence ID" value="NZ_CP031425.1"/>
</dbReference>
<dbReference type="SUPFAM" id="SSF101473">
    <property type="entry name" value="DhaL-like"/>
    <property type="match status" value="1"/>
</dbReference>
<dbReference type="PANTHER" id="PTHR28629">
    <property type="entry name" value="TRIOKINASE/FMN CYCLASE"/>
    <property type="match status" value="1"/>
</dbReference>
<evidence type="ECO:0000313" key="5">
    <source>
        <dbReference type="Proteomes" id="UP000033572"/>
    </source>
</evidence>
<keyword evidence="2 4" id="KW-0418">Kinase</keyword>
<dbReference type="InterPro" id="IPR050861">
    <property type="entry name" value="Dihydroxyacetone_Kinase"/>
</dbReference>
<feature type="domain" description="DhaL" evidence="3">
    <location>
        <begin position="7"/>
        <end position="207"/>
    </location>
</feature>
<dbReference type="GO" id="GO:0004371">
    <property type="term" value="F:glycerone kinase activity"/>
    <property type="evidence" value="ECO:0007669"/>
    <property type="project" value="InterPro"/>
</dbReference>
<dbReference type="FunFam" id="1.25.40.340:FF:000002">
    <property type="entry name" value="Dihydroxyacetone kinase, L subunit"/>
    <property type="match status" value="1"/>
</dbReference>
<keyword evidence="1 4" id="KW-0808">Transferase</keyword>
<dbReference type="InterPro" id="IPR012737">
    <property type="entry name" value="DhaK_L_YcgS"/>
</dbReference>
<evidence type="ECO:0000256" key="2">
    <source>
        <dbReference type="ARBA" id="ARBA00022777"/>
    </source>
</evidence>
<evidence type="ECO:0000313" key="4">
    <source>
        <dbReference type="EMBL" id="KJL27047.1"/>
    </source>
</evidence>
<dbReference type="Gene3D" id="1.25.40.340">
    <property type="match status" value="1"/>
</dbReference>
<dbReference type="Pfam" id="PF02734">
    <property type="entry name" value="Dak2"/>
    <property type="match status" value="1"/>
</dbReference>
<proteinExistence type="predicted"/>
<dbReference type="PANTHER" id="PTHR28629:SF4">
    <property type="entry name" value="TRIOKINASE_FMN CYCLASE"/>
    <property type="match status" value="1"/>
</dbReference>
<dbReference type="InterPro" id="IPR004007">
    <property type="entry name" value="DhaL_dom"/>
</dbReference>
<dbReference type="AlphaFoldDB" id="A0A0F0L1N5"/>
<sequence>MAALGTAELSAWIHGFRDVVAEKREWLTELDSAIGDADHGANMARGMDTVVAKLDAGVPDTVDELLKTVGMTLVSSVGGASGPLYGTLFLRMGMAAGPVTSLDVAALAASLRAGLDGIVARGKAEAGDKTMIDAMAPAVDAFDAEAAGGADLGAATAAAARAAASGRDATEPLVARKGRASYLGERSAGHLDPGAASTTLLFEALARATAETASPAAESS</sequence>
<gene>
    <name evidence="4" type="primary">dhaL</name>
    <name evidence="4" type="ORF">RN50_00112</name>
</gene>
<dbReference type="SMART" id="SM01120">
    <property type="entry name" value="Dak2"/>
    <property type="match status" value="1"/>
</dbReference>
<accession>A0A0F0L1N5</accession>
<dbReference type="PROSITE" id="PS51480">
    <property type="entry name" value="DHAL"/>
    <property type="match status" value="1"/>
</dbReference>
<evidence type="ECO:0000259" key="3">
    <source>
        <dbReference type="PROSITE" id="PS51480"/>
    </source>
</evidence>
<dbReference type="GO" id="GO:0019563">
    <property type="term" value="P:glycerol catabolic process"/>
    <property type="evidence" value="ECO:0007669"/>
    <property type="project" value="TreeGrafter"/>
</dbReference>
<dbReference type="GO" id="GO:0005829">
    <property type="term" value="C:cytosol"/>
    <property type="evidence" value="ECO:0007669"/>
    <property type="project" value="TreeGrafter"/>
</dbReference>
<dbReference type="InterPro" id="IPR036117">
    <property type="entry name" value="DhaL_dom_sf"/>
</dbReference>
<evidence type="ECO:0000256" key="1">
    <source>
        <dbReference type="ARBA" id="ARBA00022679"/>
    </source>
</evidence>
<dbReference type="KEGG" id="mfol:DXT68_04980"/>
<comment type="caution">
    <text evidence="4">The sequence shown here is derived from an EMBL/GenBank/DDBJ whole genome shotgun (WGS) entry which is preliminary data.</text>
</comment>
<keyword evidence="5" id="KW-1185">Reference proteome</keyword>
<dbReference type="EC" id="2.7.-.-" evidence="4"/>
<reference evidence="4 5" key="1">
    <citation type="submission" date="2015-02" db="EMBL/GenBank/DDBJ databases">
        <title>Draft genome sequences of ten Microbacterium spp. with emphasis on heavy metal contaminated environments.</title>
        <authorList>
            <person name="Corretto E."/>
        </authorList>
    </citation>
    <scope>NUCLEOTIDE SEQUENCE [LARGE SCALE GENOMIC DNA]</scope>
    <source>
        <strain evidence="4 5">DSM 12966</strain>
    </source>
</reference>
<dbReference type="GeneID" id="94443734"/>
<protein>
    <submittedName>
        <fullName evidence="4">PTS-dependent dihydroxyacetone kinase, ADP-binding subunit DhaL</fullName>
        <ecNumber evidence="4">2.7.-.-</ecNumber>
    </submittedName>
</protein>
<organism evidence="4 5">
    <name type="scientific">Microbacterium foliorum</name>
    <dbReference type="NCBI Taxonomy" id="104336"/>
    <lineage>
        <taxon>Bacteria</taxon>
        <taxon>Bacillati</taxon>
        <taxon>Actinomycetota</taxon>
        <taxon>Actinomycetes</taxon>
        <taxon>Micrococcales</taxon>
        <taxon>Microbacteriaceae</taxon>
        <taxon>Microbacterium</taxon>
    </lineage>
</organism>
<dbReference type="PATRIC" id="fig|104336.4.peg.116"/>
<dbReference type="NCBIfam" id="TIGR02365">
    <property type="entry name" value="dha_L_ycgS"/>
    <property type="match status" value="1"/>
</dbReference>
<dbReference type="Proteomes" id="UP000033572">
    <property type="component" value="Unassembled WGS sequence"/>
</dbReference>
<dbReference type="EMBL" id="JYIU01000016">
    <property type="protein sequence ID" value="KJL27047.1"/>
    <property type="molecule type" value="Genomic_DNA"/>
</dbReference>